<dbReference type="GO" id="GO:0003700">
    <property type="term" value="F:DNA-binding transcription factor activity"/>
    <property type="evidence" value="ECO:0007669"/>
    <property type="project" value="InterPro"/>
</dbReference>
<gene>
    <name evidence="5" type="ORF">KUO17_17320</name>
</gene>
<dbReference type="PANTHER" id="PTHR30579">
    <property type="entry name" value="TRANSCRIPTIONAL REGULATOR"/>
    <property type="match status" value="1"/>
</dbReference>
<evidence type="ECO:0000259" key="4">
    <source>
        <dbReference type="PROSITE" id="PS50931"/>
    </source>
</evidence>
<reference evidence="5" key="1">
    <citation type="journal article" date="2022" name="Int. J. Syst. Evol. Microbiol.">
        <title>Pseudomonas aegrilactucae sp. nov. and Pseudomonas morbosilactucae sp. nov., pathogens causing bacterial rot of lettuce in Japan.</title>
        <authorList>
            <person name="Sawada H."/>
            <person name="Fujikawa T."/>
            <person name="Satou M."/>
        </authorList>
    </citation>
    <scope>NUCLEOTIDE SEQUENCE</scope>
    <source>
        <strain evidence="5">MAFF 301350</strain>
    </source>
</reference>
<accession>A0A9Q3ADK9</accession>
<proteinExistence type="predicted"/>
<keyword evidence="1" id="KW-0805">Transcription regulation</keyword>
<dbReference type="RefSeq" id="WP_217976754.1">
    <property type="nucleotide sequence ID" value="NZ_JAHTBI010000058.1"/>
</dbReference>
<dbReference type="PROSITE" id="PS50931">
    <property type="entry name" value="HTH_LYSR"/>
    <property type="match status" value="1"/>
</dbReference>
<protein>
    <submittedName>
        <fullName evidence="5">LysR family transcriptional regulator</fullName>
    </submittedName>
</protein>
<comment type="caution">
    <text evidence="5">The sequence shown here is derived from an EMBL/GenBank/DDBJ whole genome shotgun (WGS) entry which is preliminary data.</text>
</comment>
<name>A0A9Q3ADK9_9PSED</name>
<reference evidence="5" key="2">
    <citation type="journal article" date="2023" name="Plant Pathol.">
        <title>Dismantling and reorganizing Pseudomonas marginalis sensu#lato.</title>
        <authorList>
            <person name="Sawada H."/>
            <person name="Fujikawa T."/>
            <person name="Satou M."/>
        </authorList>
    </citation>
    <scope>NUCLEOTIDE SEQUENCE</scope>
    <source>
        <strain evidence="5">MAFF 301350</strain>
    </source>
</reference>
<dbReference type="InterPro" id="IPR000847">
    <property type="entry name" value="LysR_HTH_N"/>
</dbReference>
<dbReference type="InterPro" id="IPR005119">
    <property type="entry name" value="LysR_subst-bd"/>
</dbReference>
<evidence type="ECO:0000313" key="5">
    <source>
        <dbReference type="EMBL" id="MBV6288767.1"/>
    </source>
</evidence>
<dbReference type="Proteomes" id="UP001106592">
    <property type="component" value="Unassembled WGS sequence"/>
</dbReference>
<keyword evidence="3" id="KW-0804">Transcription</keyword>
<evidence type="ECO:0000256" key="2">
    <source>
        <dbReference type="ARBA" id="ARBA00023125"/>
    </source>
</evidence>
<evidence type="ECO:0000256" key="1">
    <source>
        <dbReference type="ARBA" id="ARBA00023015"/>
    </source>
</evidence>
<feature type="domain" description="HTH lysR-type" evidence="4">
    <location>
        <begin position="4"/>
        <end position="61"/>
    </location>
</feature>
<dbReference type="PANTHER" id="PTHR30579:SF7">
    <property type="entry name" value="HTH-TYPE TRANSCRIPTIONAL REGULATOR LRHA-RELATED"/>
    <property type="match status" value="1"/>
</dbReference>
<organism evidence="5 6">
    <name type="scientific">Pseudomonas aegrilactucae</name>
    <dbReference type="NCBI Taxonomy" id="2854028"/>
    <lineage>
        <taxon>Bacteria</taxon>
        <taxon>Pseudomonadati</taxon>
        <taxon>Pseudomonadota</taxon>
        <taxon>Gammaproteobacteria</taxon>
        <taxon>Pseudomonadales</taxon>
        <taxon>Pseudomonadaceae</taxon>
        <taxon>Pseudomonas</taxon>
    </lineage>
</organism>
<dbReference type="GO" id="GO:0003677">
    <property type="term" value="F:DNA binding"/>
    <property type="evidence" value="ECO:0007669"/>
    <property type="project" value="UniProtKB-KW"/>
</dbReference>
<evidence type="ECO:0000256" key="3">
    <source>
        <dbReference type="ARBA" id="ARBA00023163"/>
    </source>
</evidence>
<dbReference type="InterPro" id="IPR050176">
    <property type="entry name" value="LTTR"/>
</dbReference>
<evidence type="ECO:0000313" key="6">
    <source>
        <dbReference type="Proteomes" id="UP001106592"/>
    </source>
</evidence>
<keyword evidence="2" id="KW-0238">DNA-binding</keyword>
<dbReference type="Pfam" id="PF03466">
    <property type="entry name" value="LysR_substrate"/>
    <property type="match status" value="1"/>
</dbReference>
<dbReference type="Pfam" id="PF00126">
    <property type="entry name" value="HTH_1"/>
    <property type="match status" value="1"/>
</dbReference>
<sequence length="283" mass="30005">MHSFDLDQLKTLVAAVEAGSLSAAAPARFLSQSSLSEQLRKLEQRAGQPLLVRSKAGVKPTAAGERLLVHARQILALSDAAWRDLHQVPLEGELNLGITDYFRPADLTRLLARLGQQYPRLRLRTLIGKSDELEVAHRHGQLDLAIVMRAADAIGLPTDEARRLHTEPLVWAQAPGSALGQPLALAVLPQGCSLHRLARSQLEAHGTAYVVTHVASGVAGLQAAVAAGLGVACMNRSSLQEGHVVEVAHGLMPPLPMATFVLLAQPGGELSALIEVVVQALAG</sequence>
<dbReference type="AlphaFoldDB" id="A0A9Q3ADK9"/>
<keyword evidence="6" id="KW-1185">Reference proteome</keyword>
<dbReference type="EMBL" id="JAHTBI010000058">
    <property type="protein sequence ID" value="MBV6288767.1"/>
    <property type="molecule type" value="Genomic_DNA"/>
</dbReference>